<dbReference type="Proteomes" id="UP000288361">
    <property type="component" value="Unassembled WGS sequence"/>
</dbReference>
<protein>
    <recommendedName>
        <fullName evidence="2">HTH LytTR-type domain-containing protein</fullName>
    </recommendedName>
</protein>
<dbReference type="PANTHER" id="PTHR37299">
    <property type="entry name" value="TRANSCRIPTIONAL REGULATOR-RELATED"/>
    <property type="match status" value="1"/>
</dbReference>
<keyword evidence="1" id="KW-0902">Two-component regulatory system</keyword>
<accession>A0A432YPD9</accession>
<dbReference type="Pfam" id="PF04397">
    <property type="entry name" value="LytTR"/>
    <property type="match status" value="1"/>
</dbReference>
<dbReference type="EMBL" id="PIQA01000011">
    <property type="protein sequence ID" value="RUO62816.1"/>
    <property type="molecule type" value="Genomic_DNA"/>
</dbReference>
<dbReference type="RefSeq" id="WP_126752678.1">
    <property type="nucleotide sequence ID" value="NZ_JBHUMT010000004.1"/>
</dbReference>
<comment type="caution">
    <text evidence="3">The sequence shown here is derived from an EMBL/GenBank/DDBJ whole genome shotgun (WGS) entry which is preliminary data.</text>
</comment>
<dbReference type="GO" id="GO:0000156">
    <property type="term" value="F:phosphorelay response regulator activity"/>
    <property type="evidence" value="ECO:0007669"/>
    <property type="project" value="InterPro"/>
</dbReference>
<dbReference type="InterPro" id="IPR007492">
    <property type="entry name" value="LytTR_DNA-bd_dom"/>
</dbReference>
<evidence type="ECO:0000313" key="3">
    <source>
        <dbReference type="EMBL" id="RUO62816.1"/>
    </source>
</evidence>
<dbReference type="PROSITE" id="PS50930">
    <property type="entry name" value="HTH_LYTTR"/>
    <property type="match status" value="1"/>
</dbReference>
<dbReference type="AlphaFoldDB" id="A0A432YPD9"/>
<organism evidence="3 4">
    <name type="scientific">Idiomarina piscisalsi</name>
    <dbReference type="NCBI Taxonomy" id="1096243"/>
    <lineage>
        <taxon>Bacteria</taxon>
        <taxon>Pseudomonadati</taxon>
        <taxon>Pseudomonadota</taxon>
        <taxon>Gammaproteobacteria</taxon>
        <taxon>Alteromonadales</taxon>
        <taxon>Idiomarinaceae</taxon>
        <taxon>Idiomarina</taxon>
    </lineage>
</organism>
<evidence type="ECO:0000256" key="1">
    <source>
        <dbReference type="ARBA" id="ARBA00023012"/>
    </source>
</evidence>
<proteinExistence type="predicted"/>
<dbReference type="Gene3D" id="2.40.50.1020">
    <property type="entry name" value="LytTr DNA-binding domain"/>
    <property type="match status" value="1"/>
</dbReference>
<reference evidence="3 4" key="1">
    <citation type="journal article" date="2011" name="Front. Microbiol.">
        <title>Genomic signatures of strain selection and enhancement in Bacillus atrophaeus var. globigii, a historical biowarfare simulant.</title>
        <authorList>
            <person name="Gibbons H.S."/>
            <person name="Broomall S.M."/>
            <person name="McNew L.A."/>
            <person name="Daligault H."/>
            <person name="Chapman C."/>
            <person name="Bruce D."/>
            <person name="Karavis M."/>
            <person name="Krepps M."/>
            <person name="McGregor P.A."/>
            <person name="Hong C."/>
            <person name="Park K.H."/>
            <person name="Akmal A."/>
            <person name="Feldman A."/>
            <person name="Lin J.S."/>
            <person name="Chang W.E."/>
            <person name="Higgs B.W."/>
            <person name="Demirev P."/>
            <person name="Lindquist J."/>
            <person name="Liem A."/>
            <person name="Fochler E."/>
            <person name="Read T.D."/>
            <person name="Tapia R."/>
            <person name="Johnson S."/>
            <person name="Bishop-Lilly K.A."/>
            <person name="Detter C."/>
            <person name="Han C."/>
            <person name="Sozhamannan S."/>
            <person name="Rosenzweig C.N."/>
            <person name="Skowronski E.W."/>
        </authorList>
    </citation>
    <scope>NUCLEOTIDE SEQUENCE [LARGE SCALE GENOMIC DNA]</scope>
    <source>
        <strain evidence="3 4">TPS4-2</strain>
    </source>
</reference>
<evidence type="ECO:0000313" key="4">
    <source>
        <dbReference type="Proteomes" id="UP000288361"/>
    </source>
</evidence>
<dbReference type="GO" id="GO:0003677">
    <property type="term" value="F:DNA binding"/>
    <property type="evidence" value="ECO:0007669"/>
    <property type="project" value="InterPro"/>
</dbReference>
<dbReference type="InterPro" id="IPR046947">
    <property type="entry name" value="LytR-like"/>
</dbReference>
<name>A0A432YPD9_9GAMM</name>
<dbReference type="PANTHER" id="PTHR37299:SF1">
    <property type="entry name" value="STAGE 0 SPORULATION PROTEIN A HOMOLOG"/>
    <property type="match status" value="1"/>
</dbReference>
<sequence length="113" mass="13165">MGSMRRNIIAVKTRPGEVRFIAVASIERVEAFGNYVKIYFGNERVLHRATLSDMEDILDDRFIRIHRSHIVKRDHLRKLLSELGRYQEVELADETVLPLGGNYKRQLMLELGL</sequence>
<gene>
    <name evidence="3" type="ORF">CWI73_10140</name>
</gene>
<dbReference type="SMART" id="SM00850">
    <property type="entry name" value="LytTR"/>
    <property type="match status" value="1"/>
</dbReference>
<evidence type="ECO:0000259" key="2">
    <source>
        <dbReference type="PROSITE" id="PS50930"/>
    </source>
</evidence>
<feature type="domain" description="HTH LytTR-type" evidence="2">
    <location>
        <begin position="21"/>
        <end position="79"/>
    </location>
</feature>